<dbReference type="InterPro" id="IPR036907">
    <property type="entry name" value="5'-Nucleotdase_C_sf"/>
</dbReference>
<proteinExistence type="predicted"/>
<dbReference type="Gene3D" id="3.90.780.10">
    <property type="entry name" value="5'-Nucleotidase, C-terminal domain"/>
    <property type="match status" value="1"/>
</dbReference>
<keyword evidence="1" id="KW-0378">Hydrolase</keyword>
<dbReference type="Proteomes" id="UP000254802">
    <property type="component" value="Unassembled WGS sequence"/>
</dbReference>
<dbReference type="EMBL" id="UGPN01000002">
    <property type="protein sequence ID" value="STY63848.1"/>
    <property type="molecule type" value="Genomic_DNA"/>
</dbReference>
<accession>A0A378ND13</accession>
<dbReference type="SUPFAM" id="SSF55816">
    <property type="entry name" value="5'-nucleotidase (syn. UDP-sugar hydrolase), C-terminal domain"/>
    <property type="match status" value="1"/>
</dbReference>
<evidence type="ECO:0000313" key="2">
    <source>
        <dbReference type="Proteomes" id="UP000254802"/>
    </source>
</evidence>
<sequence length="111" mass="12792">MFKQIDVASDKPQYLLDWTGFRTYNYDVIDGVSYQFEYNPTARYDGECKFEFNPNSHRVVNLTFDGKRLILNKNSLIATNNYRAYGSKIPGTGDKHIVFAAPDENRQVLAN</sequence>
<dbReference type="EC" id="3.1.3.6" evidence="1"/>
<dbReference type="AlphaFoldDB" id="A0A378ND13"/>
<dbReference type="GO" id="GO:0008254">
    <property type="term" value="F:3'-nucleotidase activity"/>
    <property type="evidence" value="ECO:0007669"/>
    <property type="project" value="UniProtKB-EC"/>
</dbReference>
<protein>
    <submittedName>
        <fullName evidence="1">2',3'-cyclic-nucleotide 2'-phosphodiesterase/3'-nucleotidase</fullName>
        <ecNumber evidence="1">3.1.3.6</ecNumber>
    </submittedName>
</protein>
<dbReference type="GO" id="GO:0009166">
    <property type="term" value="P:nucleotide catabolic process"/>
    <property type="evidence" value="ECO:0007669"/>
    <property type="project" value="InterPro"/>
</dbReference>
<name>A0A378ND13_MANHA</name>
<organism evidence="1 2">
    <name type="scientific">Mannheimia haemolytica</name>
    <name type="common">Pasteurella haemolytica</name>
    <dbReference type="NCBI Taxonomy" id="75985"/>
    <lineage>
        <taxon>Bacteria</taxon>
        <taxon>Pseudomonadati</taxon>
        <taxon>Pseudomonadota</taxon>
        <taxon>Gammaproteobacteria</taxon>
        <taxon>Pasteurellales</taxon>
        <taxon>Pasteurellaceae</taxon>
        <taxon>Mannheimia</taxon>
    </lineage>
</organism>
<gene>
    <name evidence="1" type="primary">cpdB_1</name>
    <name evidence="1" type="ORF">NCTC10638_03020</name>
</gene>
<reference evidence="1 2" key="1">
    <citation type="submission" date="2018-06" db="EMBL/GenBank/DDBJ databases">
        <authorList>
            <consortium name="Pathogen Informatics"/>
            <person name="Doyle S."/>
        </authorList>
    </citation>
    <scope>NUCLEOTIDE SEQUENCE [LARGE SCALE GENOMIC DNA]</scope>
    <source>
        <strain evidence="1 2">NCTC10638</strain>
    </source>
</reference>
<evidence type="ECO:0000313" key="1">
    <source>
        <dbReference type="EMBL" id="STY63848.1"/>
    </source>
</evidence>